<dbReference type="PANTHER" id="PTHR31121:SF7">
    <property type="entry name" value="MANNOSYLTRANSFERASE KTR4-RELATED"/>
    <property type="match status" value="1"/>
</dbReference>
<dbReference type="Proteomes" id="UP000244309">
    <property type="component" value="Unassembled WGS sequence"/>
</dbReference>
<reference evidence="8 9" key="1">
    <citation type="submission" date="2017-12" db="EMBL/GenBank/DDBJ databases">
        <title>Genome Sequence of a Multidrug-Resistant Candida haemulonii Isolate from a Patient with Chronic Leg Ulcers in Israel.</title>
        <authorList>
            <person name="Chow N.A."/>
            <person name="Gade L."/>
            <person name="Batra D."/>
            <person name="Rowe L.A."/>
            <person name="Ben-Ami R."/>
            <person name="Loparev V.N."/>
            <person name="Litvintseva A.P."/>
        </authorList>
    </citation>
    <scope>NUCLEOTIDE SEQUENCE [LARGE SCALE GENOMIC DNA]</scope>
    <source>
        <strain evidence="8 9">B11899</strain>
    </source>
</reference>
<dbReference type="GO" id="GO:0006487">
    <property type="term" value="P:protein N-linked glycosylation"/>
    <property type="evidence" value="ECO:0007669"/>
    <property type="project" value="TreeGrafter"/>
</dbReference>
<dbReference type="FunFam" id="3.90.550.10:FF:000051">
    <property type="entry name" value="Alpha-1,2-mannosyltransferase (Ktr4)"/>
    <property type="match status" value="1"/>
</dbReference>
<dbReference type="GO" id="GO:0000032">
    <property type="term" value="P:cell wall mannoprotein biosynthetic process"/>
    <property type="evidence" value="ECO:0007669"/>
    <property type="project" value="TreeGrafter"/>
</dbReference>
<organism evidence="8 9">
    <name type="scientific">Candidozyma haemuli</name>
    <dbReference type="NCBI Taxonomy" id="45357"/>
    <lineage>
        <taxon>Eukaryota</taxon>
        <taxon>Fungi</taxon>
        <taxon>Dikarya</taxon>
        <taxon>Ascomycota</taxon>
        <taxon>Saccharomycotina</taxon>
        <taxon>Pichiomycetes</taxon>
        <taxon>Metschnikowiaceae</taxon>
        <taxon>Candidozyma</taxon>
    </lineage>
</organism>
<keyword evidence="7" id="KW-0472">Membrane</keyword>
<evidence type="ECO:0000256" key="4">
    <source>
        <dbReference type="ARBA" id="ARBA00022679"/>
    </source>
</evidence>
<feature type="transmembrane region" description="Helical" evidence="7">
    <location>
        <begin position="12"/>
        <end position="34"/>
    </location>
</feature>
<accession>A0A2V1AZH6</accession>
<dbReference type="OrthoDB" id="439943at2759"/>
<dbReference type="PANTHER" id="PTHR31121">
    <property type="entry name" value="ALPHA-1,2 MANNOSYLTRANSFERASE KTR1"/>
    <property type="match status" value="1"/>
</dbReference>
<comment type="caution">
    <text evidence="8">The sequence shown here is derived from an EMBL/GenBank/DDBJ whole genome shotgun (WGS) entry which is preliminary data.</text>
</comment>
<dbReference type="EMBL" id="PKFO01000010">
    <property type="protein sequence ID" value="PVH22773.1"/>
    <property type="molecule type" value="Genomic_DNA"/>
</dbReference>
<evidence type="ECO:0000256" key="7">
    <source>
        <dbReference type="SAM" id="Phobius"/>
    </source>
</evidence>
<dbReference type="AlphaFoldDB" id="A0A2V1AZH6"/>
<name>A0A2V1AZH6_9ASCO</name>
<dbReference type="Gene3D" id="3.90.550.10">
    <property type="entry name" value="Spore Coat Polysaccharide Biosynthesis Protein SpsA, Chain A"/>
    <property type="match status" value="1"/>
</dbReference>
<dbReference type="GO" id="GO:0005794">
    <property type="term" value="C:Golgi apparatus"/>
    <property type="evidence" value="ECO:0007669"/>
    <property type="project" value="TreeGrafter"/>
</dbReference>
<dbReference type="STRING" id="45357.A0A2V1AZH6"/>
<dbReference type="PIRSF" id="PIRSF018153">
    <property type="entry name" value="Glyco_trans_15"/>
    <property type="match status" value="1"/>
</dbReference>
<dbReference type="GO" id="GO:0000026">
    <property type="term" value="F:alpha-1,2-mannosyltransferase activity"/>
    <property type="evidence" value="ECO:0007669"/>
    <property type="project" value="TreeGrafter"/>
</dbReference>
<keyword evidence="3" id="KW-0328">Glycosyltransferase</keyword>
<evidence type="ECO:0000256" key="3">
    <source>
        <dbReference type="ARBA" id="ARBA00022676"/>
    </source>
</evidence>
<evidence type="ECO:0000313" key="8">
    <source>
        <dbReference type="EMBL" id="PVH22773.1"/>
    </source>
</evidence>
<gene>
    <name evidence="8" type="ORF">CXQ85_002495</name>
</gene>
<sequence>MLSLLSFKLPRLIVRVLLPLVFLIGITILISVQFEVDVKENFSGFLRQLEATKALDFRKPYILEKGNVQFHFLNLKKKKGTPEQILQANNDRYDEILAQEINEPKDFNIESIRPPENPFEYQHANATIVSLVRNNEVAKIGVAIRSFENKFNGKFKYPYTFLNDQPFTDRFKEKIRKYTDAPMEFVQIPPELWNKPDFVDLTREREAMDRLEQLNVAYAKKASYHNMCRFYSAKFYNLPELQKYKYYWRLEPSVKFFTDVNYDVFKYLEGTRKIYGFTINLYDIDESIETLYPETLNFLNSDDNYKYVNENGSFQWITEDQQNPKKTKVAHGYSTCHFWSNFEIADMDFYRGEAYTNWVNYLDSTGKFYYERWGDAPVHSLGLALFADKRQIHWFRDIGYHHSPYRNCPNTPTTRGCAKGQFSEYNRDFDQNCLVTWVDYEAGDLSAVY</sequence>
<evidence type="ECO:0000256" key="5">
    <source>
        <dbReference type="ARBA" id="ARBA00022968"/>
    </source>
</evidence>
<keyword evidence="7" id="KW-0812">Transmembrane</keyword>
<keyword evidence="4" id="KW-0808">Transferase</keyword>
<dbReference type="RefSeq" id="XP_025343713.1">
    <property type="nucleotide sequence ID" value="XM_025486163.1"/>
</dbReference>
<evidence type="ECO:0000256" key="6">
    <source>
        <dbReference type="PIRSR" id="PIRSR018153-1"/>
    </source>
</evidence>
<comment type="similarity">
    <text evidence="2">Belongs to the glycosyltransferase 15 family.</text>
</comment>
<dbReference type="SUPFAM" id="SSF53448">
    <property type="entry name" value="Nucleotide-diphospho-sugar transferases"/>
    <property type="match status" value="1"/>
</dbReference>
<dbReference type="InterPro" id="IPR002685">
    <property type="entry name" value="Glyco_trans_15"/>
</dbReference>
<keyword evidence="9" id="KW-1185">Reference proteome</keyword>
<protein>
    <recommendedName>
        <fullName evidence="10">Mannosyltransferase</fullName>
    </recommendedName>
</protein>
<evidence type="ECO:0008006" key="10">
    <source>
        <dbReference type="Google" id="ProtNLM"/>
    </source>
</evidence>
<feature type="active site" description="Nucleophile" evidence="6">
    <location>
        <position position="343"/>
    </location>
</feature>
<dbReference type="Pfam" id="PF01793">
    <property type="entry name" value="Glyco_transf_15"/>
    <property type="match status" value="1"/>
</dbReference>
<dbReference type="VEuPathDB" id="FungiDB:CXQ85_002495"/>
<proteinExistence type="inferred from homology"/>
<evidence type="ECO:0000313" key="9">
    <source>
        <dbReference type="Proteomes" id="UP000244309"/>
    </source>
</evidence>
<keyword evidence="5" id="KW-0735">Signal-anchor</keyword>
<dbReference type="GO" id="GO:0016020">
    <property type="term" value="C:membrane"/>
    <property type="evidence" value="ECO:0007669"/>
    <property type="project" value="UniProtKB-SubCell"/>
</dbReference>
<dbReference type="GeneID" id="37007826"/>
<comment type="subcellular location">
    <subcellularLocation>
        <location evidence="1">Membrane</location>
        <topology evidence="1">Single-pass type II membrane protein</topology>
    </subcellularLocation>
</comment>
<evidence type="ECO:0000256" key="1">
    <source>
        <dbReference type="ARBA" id="ARBA00004606"/>
    </source>
</evidence>
<keyword evidence="7" id="KW-1133">Transmembrane helix</keyword>
<evidence type="ECO:0000256" key="2">
    <source>
        <dbReference type="ARBA" id="ARBA00007677"/>
    </source>
</evidence>
<dbReference type="InterPro" id="IPR029044">
    <property type="entry name" value="Nucleotide-diphossugar_trans"/>
</dbReference>
<dbReference type="GO" id="GO:0006493">
    <property type="term" value="P:protein O-linked glycosylation"/>
    <property type="evidence" value="ECO:0007669"/>
    <property type="project" value="TreeGrafter"/>
</dbReference>